<gene>
    <name evidence="2" type="ORF">EV671_101487</name>
</gene>
<dbReference type="GO" id="GO:0008081">
    <property type="term" value="F:phosphoric diester hydrolase activity"/>
    <property type="evidence" value="ECO:0007669"/>
    <property type="project" value="UniProtKB-ARBA"/>
</dbReference>
<evidence type="ECO:0000259" key="1">
    <source>
        <dbReference type="PROSITE" id="PS51832"/>
    </source>
</evidence>
<dbReference type="EMBL" id="SMBU01000014">
    <property type="protein sequence ID" value="TCU96209.1"/>
    <property type="molecule type" value="Genomic_DNA"/>
</dbReference>
<dbReference type="PANTHER" id="PTHR45228:SF1">
    <property type="entry name" value="CYCLIC DI-GMP PHOSPHODIESTERASE TM_0186"/>
    <property type="match status" value="1"/>
</dbReference>
<evidence type="ECO:0000313" key="2">
    <source>
        <dbReference type="EMBL" id="TCU96209.1"/>
    </source>
</evidence>
<dbReference type="InterPro" id="IPR052020">
    <property type="entry name" value="Cyclic_di-GMP/3'3'-cGAMP_PDE"/>
</dbReference>
<accession>A0A4V2VQW7</accession>
<evidence type="ECO:0000313" key="3">
    <source>
        <dbReference type="Proteomes" id="UP000295110"/>
    </source>
</evidence>
<dbReference type="Pfam" id="PF13487">
    <property type="entry name" value="HD_5"/>
    <property type="match status" value="1"/>
</dbReference>
<dbReference type="SUPFAM" id="SSF109604">
    <property type="entry name" value="HD-domain/PDEase-like"/>
    <property type="match status" value="1"/>
</dbReference>
<proteinExistence type="predicted"/>
<dbReference type="InterPro" id="IPR003607">
    <property type="entry name" value="HD/PDEase_dom"/>
</dbReference>
<dbReference type="Gene3D" id="1.10.3210.10">
    <property type="entry name" value="Hypothetical protein af1432"/>
    <property type="match status" value="1"/>
</dbReference>
<comment type="caution">
    <text evidence="2">The sequence shown here is derived from an EMBL/GenBank/DDBJ whole genome shotgun (WGS) entry which is preliminary data.</text>
</comment>
<keyword evidence="3" id="KW-1185">Reference proteome</keyword>
<organism evidence="2 3">
    <name type="scientific">Roseateles saccharophilus</name>
    <name type="common">Pseudomonas saccharophila</name>
    <dbReference type="NCBI Taxonomy" id="304"/>
    <lineage>
        <taxon>Bacteria</taxon>
        <taxon>Pseudomonadati</taxon>
        <taxon>Pseudomonadota</taxon>
        <taxon>Betaproteobacteria</taxon>
        <taxon>Burkholderiales</taxon>
        <taxon>Sphaerotilaceae</taxon>
        <taxon>Roseateles</taxon>
    </lineage>
</organism>
<dbReference type="RefSeq" id="WP_243655714.1">
    <property type="nucleotide sequence ID" value="NZ_CBCSGL010000011.1"/>
</dbReference>
<dbReference type="PANTHER" id="PTHR45228">
    <property type="entry name" value="CYCLIC DI-GMP PHOSPHODIESTERASE TM_0186-RELATED"/>
    <property type="match status" value="1"/>
</dbReference>
<dbReference type="AlphaFoldDB" id="A0A4V2VQW7"/>
<reference evidence="2 3" key="1">
    <citation type="submission" date="2019-03" db="EMBL/GenBank/DDBJ databases">
        <title>Genomic Encyclopedia of Type Strains, Phase IV (KMG-IV): sequencing the most valuable type-strain genomes for metagenomic binning, comparative biology and taxonomic classification.</title>
        <authorList>
            <person name="Goeker M."/>
        </authorList>
    </citation>
    <scope>NUCLEOTIDE SEQUENCE [LARGE SCALE GENOMIC DNA]</scope>
    <source>
        <strain evidence="2 3">DSM 654</strain>
    </source>
</reference>
<dbReference type="InterPro" id="IPR037522">
    <property type="entry name" value="HD_GYP_dom"/>
</dbReference>
<dbReference type="Proteomes" id="UP000295110">
    <property type="component" value="Unassembled WGS sequence"/>
</dbReference>
<dbReference type="SMART" id="SM00471">
    <property type="entry name" value="HDc"/>
    <property type="match status" value="1"/>
</dbReference>
<name>A0A4V2VQW7_ROSSA</name>
<protein>
    <submittedName>
        <fullName evidence="2">Putative two-component system response regulator</fullName>
    </submittedName>
</protein>
<sequence>MHLATATRPPDADLAFESSASAQMERLLSDLGRMYRERNVALQALENAHHEALIRLAVAAEMRDDDTGAHIVRLGYLAEALARLMGVAPERAQMLRLAAPMHDIGKIGIPDHVLKKPGLLTSEERSLMQTHPRLGAEILGSSRIPLFSLAAEVAMHHHERWDGTGYPRGLAGDDIPLSGRIVAVVDYFDALTMDRCYRPAFADDRALAMLTDQSGIAFDPAVVAAFLTHAPELIKLREWVNTTRPGFGGLGVKQTSELDRSPGSTDLLLASEEAWA</sequence>
<dbReference type="CDD" id="cd00077">
    <property type="entry name" value="HDc"/>
    <property type="match status" value="1"/>
</dbReference>
<feature type="domain" description="HD-GYP" evidence="1">
    <location>
        <begin position="45"/>
        <end position="242"/>
    </location>
</feature>
<dbReference type="PROSITE" id="PS51832">
    <property type="entry name" value="HD_GYP"/>
    <property type="match status" value="1"/>
</dbReference>